<dbReference type="Gene3D" id="3.20.20.70">
    <property type="entry name" value="Aldolase class I"/>
    <property type="match status" value="1"/>
</dbReference>
<dbReference type="InterPro" id="IPR058240">
    <property type="entry name" value="rSAM_sf"/>
</dbReference>
<proteinExistence type="predicted"/>
<dbReference type="OrthoDB" id="9808591at2"/>
<comment type="caution">
    <text evidence="1">The sequence shown here is derived from an EMBL/GenBank/DDBJ whole genome shotgun (WGS) entry which is preliminary data.</text>
</comment>
<dbReference type="PANTHER" id="PTHR11228">
    <property type="entry name" value="RADICAL SAM DOMAIN PROTEIN"/>
    <property type="match status" value="1"/>
</dbReference>
<keyword evidence="2" id="KW-1185">Reference proteome</keyword>
<organism evidence="1 2">
    <name type="scientific">Petrotoga miotherma DSM 10691</name>
    <dbReference type="NCBI Taxonomy" id="1434326"/>
    <lineage>
        <taxon>Bacteria</taxon>
        <taxon>Thermotogati</taxon>
        <taxon>Thermotogota</taxon>
        <taxon>Thermotogae</taxon>
        <taxon>Petrotogales</taxon>
        <taxon>Petrotogaceae</taxon>
        <taxon>Petrotoga</taxon>
    </lineage>
</organism>
<evidence type="ECO:0008006" key="3">
    <source>
        <dbReference type="Google" id="ProtNLM"/>
    </source>
</evidence>
<dbReference type="InterPro" id="IPR050377">
    <property type="entry name" value="Radical_SAM_PqqE_MftC-like"/>
</dbReference>
<name>A0A2K1PGW5_9BACT</name>
<evidence type="ECO:0000313" key="1">
    <source>
        <dbReference type="EMBL" id="PNS02034.1"/>
    </source>
</evidence>
<sequence>MKERFFKLNKWNILVENDKAKEAAIYNLYNGDIIELDEDWAKVIHYLQTGELISKVDHPKTPEIIQTLSDKSIGKCYDKLIYEEKTRKGMLLPLKGIQSPPPVINRFFIQLPTNCNLNCSFCNSLNSIPCLTCSNEKSEKNVEHFDYRRFLPRILDLKPINLILHGGNPFLLGNKLNNLVNQCKYLSESTQIWVVTHWKHLFSKIKENKRNLTENLNCYIVIPASNFNEDEDNSKKFCYTLDYVKNRLQSFVPVIVLDSDNNIERLREEIMKFNPQGLYVSHIYRKSNFREFNNSHFVRVNVETFWHNFYHHPCLYGTLALTSNGKILPCPHMKKEILADVMNDSEPFERIFGDREIDKYWNLNLGKIEKCKECIFRYGCFECRAVELKLTNDLLGKFLCSKVGH</sequence>
<evidence type="ECO:0000313" key="2">
    <source>
        <dbReference type="Proteomes" id="UP000236199"/>
    </source>
</evidence>
<dbReference type="InterPro" id="IPR013785">
    <property type="entry name" value="Aldolase_TIM"/>
</dbReference>
<accession>A0A2K1PGW5</accession>
<dbReference type="SUPFAM" id="SSF102114">
    <property type="entry name" value="Radical SAM enzymes"/>
    <property type="match status" value="1"/>
</dbReference>
<dbReference type="Proteomes" id="UP000236199">
    <property type="component" value="Unassembled WGS sequence"/>
</dbReference>
<dbReference type="RefSeq" id="WP_103078163.1">
    <property type="nucleotide sequence ID" value="NZ_AZRM01000009.1"/>
</dbReference>
<gene>
    <name evidence="1" type="ORF">X928_01515</name>
</gene>
<reference evidence="1 2" key="1">
    <citation type="submission" date="2013-12" db="EMBL/GenBank/DDBJ databases">
        <title>Comparative genomics of Petrotoga isolates.</title>
        <authorList>
            <person name="Nesbo C.L."/>
            <person name="Charchuk R."/>
            <person name="Chow K."/>
        </authorList>
    </citation>
    <scope>NUCLEOTIDE SEQUENCE [LARGE SCALE GENOMIC DNA]</scope>
    <source>
        <strain evidence="1 2">DSM 10691</strain>
    </source>
</reference>
<protein>
    <recommendedName>
        <fullName evidence="3">Radical SAM protein</fullName>
    </recommendedName>
</protein>
<dbReference type="AlphaFoldDB" id="A0A2K1PGW5"/>
<dbReference type="EMBL" id="AZRM01000009">
    <property type="protein sequence ID" value="PNS02034.1"/>
    <property type="molecule type" value="Genomic_DNA"/>
</dbReference>
<dbReference type="PANTHER" id="PTHR11228:SF34">
    <property type="entry name" value="TUNGSTEN-CONTAINING ALDEHYDE FERREDOXIN OXIDOREDUCTASE COFACTOR MODIFYING PROTEIN"/>
    <property type="match status" value="1"/>
</dbReference>